<sequence length="75" mass="8262">MFEDDGTSRTKLLTHLGFNAPSETKDTVSDDLSQEVNSIGLEDTTVNNVGHVATNDIHRIRLLSEMVLVTLTNHP</sequence>
<organism evidence="1 2">
    <name type="scientific">Trifolium pratense</name>
    <name type="common">Red clover</name>
    <dbReference type="NCBI Taxonomy" id="57577"/>
    <lineage>
        <taxon>Eukaryota</taxon>
        <taxon>Viridiplantae</taxon>
        <taxon>Streptophyta</taxon>
        <taxon>Embryophyta</taxon>
        <taxon>Tracheophyta</taxon>
        <taxon>Spermatophyta</taxon>
        <taxon>Magnoliopsida</taxon>
        <taxon>eudicotyledons</taxon>
        <taxon>Gunneridae</taxon>
        <taxon>Pentapetalae</taxon>
        <taxon>rosids</taxon>
        <taxon>fabids</taxon>
        <taxon>Fabales</taxon>
        <taxon>Fabaceae</taxon>
        <taxon>Papilionoideae</taxon>
        <taxon>50 kb inversion clade</taxon>
        <taxon>NPAAA clade</taxon>
        <taxon>Hologalegina</taxon>
        <taxon>IRL clade</taxon>
        <taxon>Trifolieae</taxon>
        <taxon>Trifolium</taxon>
    </lineage>
</organism>
<proteinExistence type="predicted"/>
<reference evidence="1" key="1">
    <citation type="submission" date="2023-10" db="EMBL/GenBank/DDBJ databases">
        <authorList>
            <person name="Rodriguez Cubillos JULIANA M."/>
            <person name="De Vega J."/>
        </authorList>
    </citation>
    <scope>NUCLEOTIDE SEQUENCE</scope>
</reference>
<comment type="caution">
    <text evidence="1">The sequence shown here is derived from an EMBL/GenBank/DDBJ whole genome shotgun (WGS) entry which is preliminary data.</text>
</comment>
<dbReference type="Proteomes" id="UP001177021">
    <property type="component" value="Unassembled WGS sequence"/>
</dbReference>
<name>A0ACB0LJR5_TRIPR</name>
<evidence type="ECO:0000313" key="2">
    <source>
        <dbReference type="Proteomes" id="UP001177021"/>
    </source>
</evidence>
<evidence type="ECO:0000313" key="1">
    <source>
        <dbReference type="EMBL" id="CAJ2668656.1"/>
    </source>
</evidence>
<protein>
    <submittedName>
        <fullName evidence="1">Uncharacterized protein</fullName>
    </submittedName>
</protein>
<dbReference type="EMBL" id="CASHSV030000513">
    <property type="protein sequence ID" value="CAJ2668656.1"/>
    <property type="molecule type" value="Genomic_DNA"/>
</dbReference>
<gene>
    <name evidence="1" type="ORF">MILVUS5_LOCUS33017</name>
</gene>
<accession>A0ACB0LJR5</accession>
<keyword evidence="2" id="KW-1185">Reference proteome</keyword>